<accession>A0A409Y1N0</accession>
<keyword evidence="1" id="KW-0732">Signal</keyword>
<protein>
    <submittedName>
        <fullName evidence="2">Uncharacterized protein</fullName>
    </submittedName>
</protein>
<proteinExistence type="predicted"/>
<comment type="caution">
    <text evidence="2">The sequence shown here is derived from an EMBL/GenBank/DDBJ whole genome shotgun (WGS) entry which is preliminary data.</text>
</comment>
<dbReference type="EMBL" id="NHYE01001318">
    <property type="protein sequence ID" value="PPQ96871.1"/>
    <property type="molecule type" value="Genomic_DNA"/>
</dbReference>
<organism evidence="2 3">
    <name type="scientific">Gymnopilus dilepis</name>
    <dbReference type="NCBI Taxonomy" id="231916"/>
    <lineage>
        <taxon>Eukaryota</taxon>
        <taxon>Fungi</taxon>
        <taxon>Dikarya</taxon>
        <taxon>Basidiomycota</taxon>
        <taxon>Agaricomycotina</taxon>
        <taxon>Agaricomycetes</taxon>
        <taxon>Agaricomycetidae</taxon>
        <taxon>Agaricales</taxon>
        <taxon>Agaricineae</taxon>
        <taxon>Hymenogastraceae</taxon>
        <taxon>Gymnopilus</taxon>
    </lineage>
</organism>
<sequence length="97" mass="10269">MKFSLPLLALALASFTPALALPEPAPAPAEPTAYTPAIVGRSTLERRTNSGTVEVDGLRYRTCPRTSCTAVGQYAKGTHITIVCYTRDDTTVVNGDA</sequence>
<name>A0A409Y1N0_9AGAR</name>
<keyword evidence="3" id="KW-1185">Reference proteome</keyword>
<feature type="chain" id="PRO_5019311969" evidence="1">
    <location>
        <begin position="21"/>
        <end position="97"/>
    </location>
</feature>
<dbReference type="Proteomes" id="UP000284706">
    <property type="component" value="Unassembled WGS sequence"/>
</dbReference>
<gene>
    <name evidence="2" type="ORF">CVT26_006059</name>
</gene>
<feature type="signal peptide" evidence="1">
    <location>
        <begin position="1"/>
        <end position="20"/>
    </location>
</feature>
<evidence type="ECO:0000313" key="2">
    <source>
        <dbReference type="EMBL" id="PPQ96871.1"/>
    </source>
</evidence>
<dbReference type="AlphaFoldDB" id="A0A409Y1N0"/>
<dbReference type="OrthoDB" id="3039906at2759"/>
<dbReference type="InParanoid" id="A0A409Y1N0"/>
<evidence type="ECO:0000313" key="3">
    <source>
        <dbReference type="Proteomes" id="UP000284706"/>
    </source>
</evidence>
<reference evidence="2 3" key="1">
    <citation type="journal article" date="2018" name="Evol. Lett.">
        <title>Horizontal gene cluster transfer increased hallucinogenic mushroom diversity.</title>
        <authorList>
            <person name="Reynolds H.T."/>
            <person name="Vijayakumar V."/>
            <person name="Gluck-Thaler E."/>
            <person name="Korotkin H.B."/>
            <person name="Matheny P.B."/>
            <person name="Slot J.C."/>
        </authorList>
    </citation>
    <scope>NUCLEOTIDE SEQUENCE [LARGE SCALE GENOMIC DNA]</scope>
    <source>
        <strain evidence="2 3">SRW20</strain>
    </source>
</reference>
<evidence type="ECO:0000256" key="1">
    <source>
        <dbReference type="SAM" id="SignalP"/>
    </source>
</evidence>